<keyword evidence="3" id="KW-1185">Reference proteome</keyword>
<comment type="caution">
    <text evidence="2">The sequence shown here is derived from an EMBL/GenBank/DDBJ whole genome shotgun (WGS) entry which is preliminary data.</text>
</comment>
<dbReference type="RefSeq" id="WP_377851495.1">
    <property type="nucleotide sequence ID" value="NZ_JBHLZU010000009.1"/>
</dbReference>
<name>A0ABV5ZTU8_9PSEU</name>
<gene>
    <name evidence="2" type="ORF">ACFFQA_10125</name>
</gene>
<proteinExistence type="predicted"/>
<dbReference type="Pfam" id="PF19882">
    <property type="entry name" value="DUF6355"/>
    <property type="match status" value="1"/>
</dbReference>
<evidence type="ECO:0000256" key="1">
    <source>
        <dbReference type="SAM" id="SignalP"/>
    </source>
</evidence>
<evidence type="ECO:0000313" key="2">
    <source>
        <dbReference type="EMBL" id="MFB9904293.1"/>
    </source>
</evidence>
<accession>A0ABV5ZTU8</accession>
<dbReference type="EMBL" id="JBHLZU010000009">
    <property type="protein sequence ID" value="MFB9904293.1"/>
    <property type="molecule type" value="Genomic_DNA"/>
</dbReference>
<feature type="chain" id="PRO_5045140330" evidence="1">
    <location>
        <begin position="29"/>
        <end position="101"/>
    </location>
</feature>
<evidence type="ECO:0000313" key="3">
    <source>
        <dbReference type="Proteomes" id="UP001589693"/>
    </source>
</evidence>
<protein>
    <submittedName>
        <fullName evidence="2">DUF6355 family natural product biosynthesis protein</fullName>
    </submittedName>
</protein>
<dbReference type="InterPro" id="IPR045935">
    <property type="entry name" value="DUF6355"/>
</dbReference>
<sequence length="101" mass="10747">MRRTARAVVGTVAAMAAAMSLTALPASGAPVGDVAKLEKCGFDRKGTPAVQAWYNHCGSGSVWIQVDHFVGDNTFQCVGPGLTLLGVWPDVYDAWYDNRTC</sequence>
<keyword evidence="1" id="KW-0732">Signal</keyword>
<feature type="signal peptide" evidence="1">
    <location>
        <begin position="1"/>
        <end position="28"/>
    </location>
</feature>
<reference evidence="2 3" key="1">
    <citation type="submission" date="2024-09" db="EMBL/GenBank/DDBJ databases">
        <authorList>
            <person name="Sun Q."/>
            <person name="Mori K."/>
        </authorList>
    </citation>
    <scope>NUCLEOTIDE SEQUENCE [LARGE SCALE GENOMIC DNA]</scope>
    <source>
        <strain evidence="2 3">TBRC 7907</strain>
    </source>
</reference>
<dbReference type="Proteomes" id="UP001589693">
    <property type="component" value="Unassembled WGS sequence"/>
</dbReference>
<organism evidence="2 3">
    <name type="scientific">Allokutzneria oryzae</name>
    <dbReference type="NCBI Taxonomy" id="1378989"/>
    <lineage>
        <taxon>Bacteria</taxon>
        <taxon>Bacillati</taxon>
        <taxon>Actinomycetota</taxon>
        <taxon>Actinomycetes</taxon>
        <taxon>Pseudonocardiales</taxon>
        <taxon>Pseudonocardiaceae</taxon>
        <taxon>Allokutzneria</taxon>
    </lineage>
</organism>